<dbReference type="VEuPathDB" id="FungiDB:PPTG_02523"/>
<keyword evidence="5" id="KW-0175">Coiled coil</keyword>
<comment type="subcellular location">
    <subcellularLocation>
        <location evidence="1">Nucleus</location>
    </subcellularLocation>
</comment>
<dbReference type="InterPro" id="IPR036388">
    <property type="entry name" value="WH-like_DNA-bd_sf"/>
</dbReference>
<dbReference type="GO" id="GO:0005634">
    <property type="term" value="C:nucleus"/>
    <property type="evidence" value="ECO:0007669"/>
    <property type="project" value="UniProtKB-SubCell"/>
</dbReference>
<dbReference type="Proteomes" id="UP000053864">
    <property type="component" value="Unassembled WGS sequence"/>
</dbReference>
<sequence>ESEFFFFFLQIREDTVQYHADAKKRSKNKRNLKLQRVHSLRFAETPQSILSASPRLSRHAHALASLSQRSTVITAQQQGLVAAAPFFLRSLQKIARATAEAAIAASAASFFQHTFERERAEPLSQRRSERQTSMVAQVTLTMDPITQRIDMKQEPPTTAKRRASKTRQAARTCDSTSVSPQGTQQPQNGWNLATIKEGSKRAKPEAPKFLLLLYEILEVESSRVIRWSEDGLALQILDPVTVTEQILPKYFNHTNFHSFQRQLNYFGFRKWTKSKTDICTFSHPFFRENQPELLQLIKRKKAPRRTPASGAGSTPTNGTTATTAGPTLMKMSPCGKRKLPSDEGNSEGFPAQSTGMHIQMNTSSVPIQPAINGMPLSAMTTPHGASSNAALGFSQDGLTRQYLPELNNVISPVAATECKKKAKKLDKKDYLSSAAIQASLVQSSEASNSLVNSSTVPSISVSGFTPSSLMSVSNSSRTSSDNGYAATATPTSMGALPTLNIVRSRLIQRQQAGSEQQPVFQPQYEYNGFSGFSTANAPPGVVVSGTESRPELLAQSLGMTQVAQPELNPAQSPVFSNSFNDPVNILLRIKKSRTPSSEGKHVGSQQEQGDDQNDSLASLHNYLLGNSLYTNRLQAQLKFVAEENEALKHMLDAKQREVDTLQSERKALQQENAVLLEDKNKLFEINRDLLSKLFPQ</sequence>
<feature type="compositionally biased region" description="Polar residues" evidence="6">
    <location>
        <begin position="166"/>
        <end position="189"/>
    </location>
</feature>
<evidence type="ECO:0000256" key="4">
    <source>
        <dbReference type="RuleBase" id="RU004020"/>
    </source>
</evidence>
<gene>
    <name evidence="8" type="ORF">L915_06295</name>
    <name evidence="9" type="ORF">L916_06230</name>
</gene>
<dbReference type="Pfam" id="PF00447">
    <property type="entry name" value="HSF_DNA-bind"/>
    <property type="match status" value="1"/>
</dbReference>
<reference evidence="9 10" key="2">
    <citation type="submission" date="2013-11" db="EMBL/GenBank/DDBJ databases">
        <title>The Genome Sequence of Phytophthora parasitica CJ05E6.</title>
        <authorList>
            <consortium name="The Broad Institute Genomics Platform"/>
            <person name="Russ C."/>
            <person name="Tyler B."/>
            <person name="Panabieres F."/>
            <person name="Shan W."/>
            <person name="Tripathy S."/>
            <person name="Grunwald N."/>
            <person name="Machado M."/>
            <person name="Johnson C.S."/>
            <person name="Arredondo F."/>
            <person name="Hong C."/>
            <person name="Coffey M."/>
            <person name="Young S.K."/>
            <person name="Zeng Q."/>
            <person name="Gargeya S."/>
            <person name="Fitzgerald M."/>
            <person name="Abouelleil A."/>
            <person name="Alvarado L."/>
            <person name="Chapman S.B."/>
            <person name="Gainer-Dewar J."/>
            <person name="Goldberg J."/>
            <person name="Griggs A."/>
            <person name="Gujja S."/>
            <person name="Hansen M."/>
            <person name="Howarth C."/>
            <person name="Imamovic A."/>
            <person name="Ireland A."/>
            <person name="Larimer J."/>
            <person name="McCowan C."/>
            <person name="Murphy C."/>
            <person name="Pearson M."/>
            <person name="Poon T.W."/>
            <person name="Priest M."/>
            <person name="Roberts A."/>
            <person name="Saif S."/>
            <person name="Shea T."/>
            <person name="Sykes S."/>
            <person name="Wortman J."/>
            <person name="Nusbaum C."/>
            <person name="Birren B."/>
        </authorList>
    </citation>
    <scope>NUCLEOTIDE SEQUENCE [LARGE SCALE GENOMIC DNA]</scope>
    <source>
        <strain evidence="9 10">CJ05E6</strain>
    </source>
</reference>
<evidence type="ECO:0000259" key="7">
    <source>
        <dbReference type="SMART" id="SM00415"/>
    </source>
</evidence>
<evidence type="ECO:0000256" key="2">
    <source>
        <dbReference type="ARBA" id="ARBA00023125"/>
    </source>
</evidence>
<dbReference type="AlphaFoldDB" id="W2H3I2"/>
<dbReference type="InterPro" id="IPR036390">
    <property type="entry name" value="WH_DNA-bd_sf"/>
</dbReference>
<reference evidence="8" key="1">
    <citation type="submission" date="2013-11" db="EMBL/GenBank/DDBJ databases">
        <title>The Genome Sequence of Phytophthora parasitica CJ02B3.</title>
        <authorList>
            <consortium name="The Broad Institute Genomics Platform"/>
            <person name="Russ C."/>
            <person name="Tyler B."/>
            <person name="Panabieres F."/>
            <person name="Shan W."/>
            <person name="Tripathy S."/>
            <person name="Grunwald N."/>
            <person name="Machado M."/>
            <person name="Johnson C.S."/>
            <person name="Arredondo F."/>
            <person name="Hong C."/>
            <person name="Coffey M."/>
            <person name="Young S.K."/>
            <person name="Zeng Q."/>
            <person name="Gargeya S."/>
            <person name="Fitzgerald M."/>
            <person name="Abouelleil A."/>
            <person name="Alvarado L."/>
            <person name="Chapman S.B."/>
            <person name="Gainer-Dewar J."/>
            <person name="Goldberg J."/>
            <person name="Griggs A."/>
            <person name="Gujja S."/>
            <person name="Hansen M."/>
            <person name="Howarth C."/>
            <person name="Imamovic A."/>
            <person name="Ireland A."/>
            <person name="Larimer J."/>
            <person name="McCowan C."/>
            <person name="Murphy C."/>
            <person name="Pearson M."/>
            <person name="Poon T.W."/>
            <person name="Priest M."/>
            <person name="Roberts A."/>
            <person name="Saif S."/>
            <person name="Shea T."/>
            <person name="Sykes S."/>
            <person name="Wortman J."/>
            <person name="Nusbaum C."/>
            <person name="Birren B."/>
        </authorList>
    </citation>
    <scope>NUCLEOTIDE SEQUENCE [LARGE SCALE GENOMIC DNA]</scope>
    <source>
        <strain evidence="8">CJ02B3</strain>
    </source>
</reference>
<dbReference type="GO" id="GO:0043565">
    <property type="term" value="F:sequence-specific DNA binding"/>
    <property type="evidence" value="ECO:0007669"/>
    <property type="project" value="InterPro"/>
</dbReference>
<feature type="region of interest" description="Disordered" evidence="6">
    <location>
        <begin position="154"/>
        <end position="189"/>
    </location>
</feature>
<dbReference type="EMBL" id="KI672210">
    <property type="protein sequence ID" value="ETL43192.1"/>
    <property type="molecule type" value="Genomic_DNA"/>
</dbReference>
<dbReference type="Gene3D" id="1.10.10.10">
    <property type="entry name" value="Winged helix-like DNA-binding domain superfamily/Winged helix DNA-binding domain"/>
    <property type="match status" value="1"/>
</dbReference>
<evidence type="ECO:0000256" key="5">
    <source>
        <dbReference type="SAM" id="Coils"/>
    </source>
</evidence>
<proteinExistence type="inferred from homology"/>
<keyword evidence="3" id="KW-0539">Nucleus</keyword>
<dbReference type="PANTHER" id="PTHR10015">
    <property type="entry name" value="HEAT SHOCK TRANSCRIPTION FACTOR"/>
    <property type="match status" value="1"/>
</dbReference>
<dbReference type="GO" id="GO:0003700">
    <property type="term" value="F:DNA-binding transcription factor activity"/>
    <property type="evidence" value="ECO:0007669"/>
    <property type="project" value="InterPro"/>
</dbReference>
<dbReference type="Proteomes" id="UP000053236">
    <property type="component" value="Unassembled WGS sequence"/>
</dbReference>
<feature type="region of interest" description="Disordered" evidence="6">
    <location>
        <begin position="591"/>
        <end position="613"/>
    </location>
</feature>
<dbReference type="FunFam" id="1.10.10.10:FF:000286">
    <property type="entry name" value="Heat shock transcription factor"/>
    <property type="match status" value="1"/>
</dbReference>
<feature type="domain" description="HSF-type DNA-binding" evidence="7">
    <location>
        <begin position="205"/>
        <end position="300"/>
    </location>
</feature>
<keyword evidence="2" id="KW-0238">DNA-binding</keyword>
<feature type="region of interest" description="Disordered" evidence="6">
    <location>
        <begin position="470"/>
        <end position="489"/>
    </location>
</feature>
<evidence type="ECO:0000313" key="10">
    <source>
        <dbReference type="Proteomes" id="UP000053864"/>
    </source>
</evidence>
<accession>W2H3I2</accession>
<feature type="region of interest" description="Disordered" evidence="6">
    <location>
        <begin position="300"/>
        <end position="354"/>
    </location>
</feature>
<feature type="coiled-coil region" evidence="5">
    <location>
        <begin position="630"/>
        <end position="678"/>
    </location>
</feature>
<name>W2H3I2_PHYNI</name>
<dbReference type="PANTHER" id="PTHR10015:SF427">
    <property type="entry name" value="HEAT SHOCK FACTOR PROTEIN"/>
    <property type="match status" value="1"/>
</dbReference>
<evidence type="ECO:0000313" key="9">
    <source>
        <dbReference type="EMBL" id="ETL43192.1"/>
    </source>
</evidence>
<protein>
    <recommendedName>
        <fullName evidence="7">HSF-type DNA-binding domain-containing protein</fullName>
    </recommendedName>
</protein>
<feature type="compositionally biased region" description="Low complexity" evidence="6">
    <location>
        <begin position="470"/>
        <end position="480"/>
    </location>
</feature>
<dbReference type="SMART" id="SM00415">
    <property type="entry name" value="HSF"/>
    <property type="match status" value="1"/>
</dbReference>
<organism evidence="8">
    <name type="scientific">Phytophthora nicotianae</name>
    <name type="common">Potato buckeye rot agent</name>
    <name type="synonym">Phytophthora parasitica</name>
    <dbReference type="NCBI Taxonomy" id="4792"/>
    <lineage>
        <taxon>Eukaryota</taxon>
        <taxon>Sar</taxon>
        <taxon>Stramenopiles</taxon>
        <taxon>Oomycota</taxon>
        <taxon>Peronosporomycetes</taxon>
        <taxon>Peronosporales</taxon>
        <taxon>Peronosporaceae</taxon>
        <taxon>Phytophthora</taxon>
    </lineage>
</organism>
<feature type="compositionally biased region" description="Low complexity" evidence="6">
    <location>
        <begin position="308"/>
        <end position="327"/>
    </location>
</feature>
<evidence type="ECO:0000313" key="8">
    <source>
        <dbReference type="EMBL" id="ETK89772.1"/>
    </source>
</evidence>
<comment type="similarity">
    <text evidence="4">Belongs to the HSF family.</text>
</comment>
<evidence type="ECO:0000256" key="1">
    <source>
        <dbReference type="ARBA" id="ARBA00004123"/>
    </source>
</evidence>
<feature type="non-terminal residue" evidence="8">
    <location>
        <position position="1"/>
    </location>
</feature>
<dbReference type="InterPro" id="IPR000232">
    <property type="entry name" value="HSF_DNA-bd"/>
</dbReference>
<evidence type="ECO:0000256" key="6">
    <source>
        <dbReference type="SAM" id="MobiDB-lite"/>
    </source>
</evidence>
<dbReference type="EMBL" id="KI685652">
    <property type="protein sequence ID" value="ETK89772.1"/>
    <property type="molecule type" value="Genomic_DNA"/>
</dbReference>
<dbReference type="SUPFAM" id="SSF46785">
    <property type="entry name" value="Winged helix' DNA-binding domain"/>
    <property type="match status" value="1"/>
</dbReference>
<evidence type="ECO:0000256" key="3">
    <source>
        <dbReference type="ARBA" id="ARBA00023242"/>
    </source>
</evidence>